<feature type="transmembrane region" description="Helical" evidence="2">
    <location>
        <begin position="128"/>
        <end position="149"/>
    </location>
</feature>
<name>A0A9W6L6W8_9PSEU</name>
<feature type="compositionally biased region" description="Basic and acidic residues" evidence="1">
    <location>
        <begin position="58"/>
        <end position="70"/>
    </location>
</feature>
<accession>A0A9W6L6W8</accession>
<evidence type="ECO:0000256" key="1">
    <source>
        <dbReference type="SAM" id="MobiDB-lite"/>
    </source>
</evidence>
<reference evidence="3" key="2">
    <citation type="submission" date="2023-01" db="EMBL/GenBank/DDBJ databases">
        <authorList>
            <person name="Sun Q."/>
            <person name="Evtushenko L."/>
        </authorList>
    </citation>
    <scope>NUCLEOTIDE SEQUENCE</scope>
    <source>
        <strain evidence="3">VKM Ac-1069</strain>
    </source>
</reference>
<protein>
    <submittedName>
        <fullName evidence="3">Uncharacterized protein</fullName>
    </submittedName>
</protein>
<comment type="caution">
    <text evidence="3">The sequence shown here is derived from an EMBL/GenBank/DDBJ whole genome shotgun (WGS) entry which is preliminary data.</text>
</comment>
<keyword evidence="4" id="KW-1185">Reference proteome</keyword>
<dbReference type="AlphaFoldDB" id="A0A9W6L6W8"/>
<organism evidence="3 4">
    <name type="scientific">Pseudonocardia halophobica</name>
    <dbReference type="NCBI Taxonomy" id="29401"/>
    <lineage>
        <taxon>Bacteria</taxon>
        <taxon>Bacillati</taxon>
        <taxon>Actinomycetota</taxon>
        <taxon>Actinomycetes</taxon>
        <taxon>Pseudonocardiales</taxon>
        <taxon>Pseudonocardiaceae</taxon>
        <taxon>Pseudonocardia</taxon>
    </lineage>
</organism>
<dbReference type="EMBL" id="BSFQ01000019">
    <property type="protein sequence ID" value="GLL13190.1"/>
    <property type="molecule type" value="Genomic_DNA"/>
</dbReference>
<evidence type="ECO:0000313" key="4">
    <source>
        <dbReference type="Proteomes" id="UP001143463"/>
    </source>
</evidence>
<keyword evidence="2" id="KW-0472">Membrane</keyword>
<dbReference type="RefSeq" id="WP_037044142.1">
    <property type="nucleotide sequence ID" value="NZ_BAAAUZ010000039.1"/>
</dbReference>
<evidence type="ECO:0000256" key="2">
    <source>
        <dbReference type="SAM" id="Phobius"/>
    </source>
</evidence>
<sequence length="214" mass="21761">MSTTITITESASEGPEDPRRDAARPGPVQDRPVPKGPVQERLVWNGLVQHPPVQQDRPVQDRPEQDRPEQDPPAATSRPGVWASVLAGMDCYGYGLGYDYYTALHAANSHGPAPREAGAPRSRTGRTVAVAVGGILAAAAVAGGLIIGLGGHSTPSIPAATPHTGTATMAHGSGHGTPAVPSAHPAAPVVPAHPMAPVVPPTQPAIPAGTHVAP</sequence>
<dbReference type="Proteomes" id="UP001143463">
    <property type="component" value="Unassembled WGS sequence"/>
</dbReference>
<gene>
    <name evidence="3" type="ORF">GCM10017577_43330</name>
</gene>
<keyword evidence="2" id="KW-0812">Transmembrane</keyword>
<keyword evidence="2" id="KW-1133">Transmembrane helix</keyword>
<reference evidence="3" key="1">
    <citation type="journal article" date="2014" name="Int. J. Syst. Evol. Microbiol.">
        <title>Complete genome sequence of Corynebacterium casei LMG S-19264T (=DSM 44701T), isolated from a smear-ripened cheese.</title>
        <authorList>
            <consortium name="US DOE Joint Genome Institute (JGI-PGF)"/>
            <person name="Walter F."/>
            <person name="Albersmeier A."/>
            <person name="Kalinowski J."/>
            <person name="Ruckert C."/>
        </authorList>
    </citation>
    <scope>NUCLEOTIDE SEQUENCE</scope>
    <source>
        <strain evidence="3">VKM Ac-1069</strain>
    </source>
</reference>
<proteinExistence type="predicted"/>
<feature type="region of interest" description="Disordered" evidence="1">
    <location>
        <begin position="1"/>
        <end position="78"/>
    </location>
</feature>
<evidence type="ECO:0000313" key="3">
    <source>
        <dbReference type="EMBL" id="GLL13190.1"/>
    </source>
</evidence>